<feature type="region of interest" description="Disordered" evidence="1">
    <location>
        <begin position="1"/>
        <end position="34"/>
    </location>
</feature>
<feature type="compositionally biased region" description="Basic and acidic residues" evidence="1">
    <location>
        <begin position="7"/>
        <end position="23"/>
    </location>
</feature>
<comment type="caution">
    <text evidence="2">The sequence shown here is derived from an EMBL/GenBank/DDBJ whole genome shotgun (WGS) entry which is preliminary data.</text>
</comment>
<name>A0A8B6CQS1_MYTGA</name>
<evidence type="ECO:0000313" key="2">
    <source>
        <dbReference type="EMBL" id="VDI08302.1"/>
    </source>
</evidence>
<feature type="region of interest" description="Disordered" evidence="1">
    <location>
        <begin position="233"/>
        <end position="252"/>
    </location>
</feature>
<feature type="compositionally biased region" description="Basic and acidic residues" evidence="1">
    <location>
        <begin position="114"/>
        <end position="136"/>
    </location>
</feature>
<accession>A0A8B6CQS1</accession>
<proteinExistence type="predicted"/>
<sequence length="252" mass="28289">MASSEHVAIDTKEKGNGKDEMENTVKTNAGIESQTKKIVETVDNVDQSTEVQIKLVDDGTTVKVEQDKEQDEREGSIMENKENNQAETDSNDEYKSAAEDISDAGSGGTNSENDSEHADQENTEDRQGQTKKESKRVGSSKKKKKKKKKQQRKLQNQQKKESENRQQKEHNDQEDQLTGENIKEEDIKAEQLPSDSHDKKDVTTSTEEQKVKTVEAATIIKDEANITAELKTTKVETSTSEEKDEVCIDKDL</sequence>
<dbReference type="Proteomes" id="UP000596742">
    <property type="component" value="Unassembled WGS sequence"/>
</dbReference>
<evidence type="ECO:0000313" key="3">
    <source>
        <dbReference type="Proteomes" id="UP000596742"/>
    </source>
</evidence>
<feature type="compositionally biased region" description="Basic residues" evidence="1">
    <location>
        <begin position="138"/>
        <end position="152"/>
    </location>
</feature>
<feature type="compositionally biased region" description="Basic and acidic residues" evidence="1">
    <location>
        <begin position="181"/>
        <end position="211"/>
    </location>
</feature>
<organism evidence="2 3">
    <name type="scientific">Mytilus galloprovincialis</name>
    <name type="common">Mediterranean mussel</name>
    <dbReference type="NCBI Taxonomy" id="29158"/>
    <lineage>
        <taxon>Eukaryota</taxon>
        <taxon>Metazoa</taxon>
        <taxon>Spiralia</taxon>
        <taxon>Lophotrochozoa</taxon>
        <taxon>Mollusca</taxon>
        <taxon>Bivalvia</taxon>
        <taxon>Autobranchia</taxon>
        <taxon>Pteriomorphia</taxon>
        <taxon>Mytilida</taxon>
        <taxon>Mytiloidea</taxon>
        <taxon>Mytilidae</taxon>
        <taxon>Mytilinae</taxon>
        <taxon>Mytilus</taxon>
    </lineage>
</organism>
<evidence type="ECO:0000256" key="1">
    <source>
        <dbReference type="SAM" id="MobiDB-lite"/>
    </source>
</evidence>
<gene>
    <name evidence="2" type="ORF">MGAL_10B091834</name>
</gene>
<dbReference type="AlphaFoldDB" id="A0A8B6CQS1"/>
<feature type="region of interest" description="Disordered" evidence="1">
    <location>
        <begin position="56"/>
        <end position="211"/>
    </location>
</feature>
<feature type="compositionally biased region" description="Basic and acidic residues" evidence="1">
    <location>
        <begin position="158"/>
        <end position="173"/>
    </location>
</feature>
<feature type="compositionally biased region" description="Basic and acidic residues" evidence="1">
    <location>
        <begin position="64"/>
        <end position="84"/>
    </location>
</feature>
<protein>
    <submittedName>
        <fullName evidence="2">Uncharacterized protein</fullName>
    </submittedName>
</protein>
<feature type="compositionally biased region" description="Polar residues" evidence="1">
    <location>
        <begin position="24"/>
        <end position="33"/>
    </location>
</feature>
<keyword evidence="3" id="KW-1185">Reference proteome</keyword>
<dbReference type="EMBL" id="UYJE01002159">
    <property type="protein sequence ID" value="VDI08302.1"/>
    <property type="molecule type" value="Genomic_DNA"/>
</dbReference>
<reference evidence="2" key="1">
    <citation type="submission" date="2018-11" db="EMBL/GenBank/DDBJ databases">
        <authorList>
            <person name="Alioto T."/>
            <person name="Alioto T."/>
        </authorList>
    </citation>
    <scope>NUCLEOTIDE SEQUENCE</scope>
</reference>